<evidence type="ECO:0000256" key="8">
    <source>
        <dbReference type="SAM" id="MobiDB-lite"/>
    </source>
</evidence>
<evidence type="ECO:0000256" key="5">
    <source>
        <dbReference type="ARBA" id="ARBA00022691"/>
    </source>
</evidence>
<dbReference type="PANTHER" id="PTHR16121:SF2">
    <property type="entry name" value="CAP-SPECIFIC MRNA (NUCLEOSIDE-2'-O-)-METHYLTRANSFERASE 2"/>
    <property type="match status" value="1"/>
</dbReference>
<name>A0A6P8Y455_THRPL</name>
<feature type="compositionally biased region" description="Low complexity" evidence="8">
    <location>
        <begin position="330"/>
        <end position="355"/>
    </location>
</feature>
<feature type="region of interest" description="Disordered" evidence="8">
    <location>
        <begin position="372"/>
        <end position="415"/>
    </location>
</feature>
<dbReference type="Gene3D" id="3.40.50.12760">
    <property type="match status" value="1"/>
</dbReference>
<keyword evidence="10" id="KW-1185">Reference proteome</keyword>
<dbReference type="GeneID" id="117641262"/>
<feature type="compositionally biased region" description="Low complexity" evidence="8">
    <location>
        <begin position="244"/>
        <end position="257"/>
    </location>
</feature>
<dbReference type="InParanoid" id="A0A6P8Y455"/>
<evidence type="ECO:0000313" key="11">
    <source>
        <dbReference type="RefSeq" id="XP_034234318.1"/>
    </source>
</evidence>
<dbReference type="EC" id="2.1.1.296" evidence="1"/>
<dbReference type="InterPro" id="IPR002877">
    <property type="entry name" value="RNA_MeTrfase_FtsJ_dom"/>
</dbReference>
<dbReference type="AlphaFoldDB" id="A0A6P8Y455"/>
<dbReference type="GO" id="GO:0005634">
    <property type="term" value="C:nucleus"/>
    <property type="evidence" value="ECO:0007669"/>
    <property type="project" value="TreeGrafter"/>
</dbReference>
<accession>A0A6P8Y455</accession>
<dbReference type="PANTHER" id="PTHR16121">
    <property type="entry name" value="CAP-SPECIFIC MRNA (NUCLEOSIDE-2'-O-)-METHYLTRANSFERASE 1-RELATED"/>
    <property type="match status" value="1"/>
</dbReference>
<evidence type="ECO:0000256" key="6">
    <source>
        <dbReference type="ARBA" id="ARBA00049477"/>
    </source>
</evidence>
<dbReference type="InterPro" id="IPR025807">
    <property type="entry name" value="Adrift-typ_MeTrfase"/>
</dbReference>
<gene>
    <name evidence="11" type="primary">LOC117641262</name>
</gene>
<dbReference type="InterPro" id="IPR029063">
    <property type="entry name" value="SAM-dependent_MTases_sf"/>
</dbReference>
<comment type="caution">
    <text evidence="7">Lacks conserved residue(s) required for the propagation of feature annotation.</text>
</comment>
<feature type="compositionally biased region" description="Polar residues" evidence="8">
    <location>
        <begin position="266"/>
        <end position="313"/>
    </location>
</feature>
<dbReference type="GO" id="GO:0032259">
    <property type="term" value="P:methylation"/>
    <property type="evidence" value="ECO:0007669"/>
    <property type="project" value="UniProtKB-KW"/>
</dbReference>
<dbReference type="CTD" id="109861"/>
<dbReference type="RefSeq" id="XP_034234318.1">
    <property type="nucleotide sequence ID" value="XM_034378427.1"/>
</dbReference>
<keyword evidence="5 7" id="KW-0949">S-adenosyl-L-methionine</keyword>
<feature type="region of interest" description="Disordered" evidence="8">
    <location>
        <begin position="1"/>
        <end position="23"/>
    </location>
</feature>
<dbReference type="SUPFAM" id="SSF53335">
    <property type="entry name" value="S-adenosyl-L-methionine-dependent methyltransferases"/>
    <property type="match status" value="1"/>
</dbReference>
<keyword evidence="3 7" id="KW-0489">Methyltransferase</keyword>
<keyword evidence="4 7" id="KW-0808">Transferase</keyword>
<evidence type="ECO:0000256" key="1">
    <source>
        <dbReference type="ARBA" id="ARBA00012770"/>
    </source>
</evidence>
<dbReference type="GO" id="GO:0120550">
    <property type="term" value="F:methyltransferase cap2 activity"/>
    <property type="evidence" value="ECO:0007669"/>
    <property type="project" value="UniProtKB-EC"/>
</dbReference>
<evidence type="ECO:0000256" key="7">
    <source>
        <dbReference type="PROSITE-ProRule" id="PRU00946"/>
    </source>
</evidence>
<evidence type="ECO:0000256" key="3">
    <source>
        <dbReference type="ARBA" id="ARBA00022603"/>
    </source>
</evidence>
<feature type="region of interest" description="Disordered" evidence="8">
    <location>
        <begin position="231"/>
        <end position="359"/>
    </location>
</feature>
<dbReference type="Pfam" id="PF01728">
    <property type="entry name" value="FtsJ"/>
    <property type="match status" value="1"/>
</dbReference>
<feature type="compositionally biased region" description="Low complexity" evidence="8">
    <location>
        <begin position="61"/>
        <end position="76"/>
    </location>
</feature>
<dbReference type="PROSITE" id="PS51614">
    <property type="entry name" value="SAM_MT_ADRIFT"/>
    <property type="match status" value="1"/>
</dbReference>
<evidence type="ECO:0000313" key="10">
    <source>
        <dbReference type="Proteomes" id="UP000515158"/>
    </source>
</evidence>
<proteinExistence type="predicted"/>
<feature type="active site" description="Proton acceptor" evidence="7">
    <location>
        <position position="681"/>
    </location>
</feature>
<dbReference type="Proteomes" id="UP000515158">
    <property type="component" value="Unplaced"/>
</dbReference>
<dbReference type="InterPro" id="IPR050851">
    <property type="entry name" value="mRNA_Cap_2O-Ribose_MeTrfase"/>
</dbReference>
<feature type="binding site" evidence="7">
    <location>
        <position position="553"/>
    </location>
    <ligand>
        <name>S-adenosyl-L-methionine</name>
        <dbReference type="ChEBI" id="CHEBI:59789"/>
    </ligand>
</feature>
<feature type="domain" description="Adrift-type SAM-dependent 2'-O-MTase" evidence="9">
    <location>
        <begin position="514"/>
        <end position="728"/>
    </location>
</feature>
<dbReference type="OrthoDB" id="429597at2759"/>
<dbReference type="FunCoup" id="A0A6P8Y455">
    <property type="interactions" value="2187"/>
</dbReference>
<organism evidence="11">
    <name type="scientific">Thrips palmi</name>
    <name type="common">Melon thrips</name>
    <dbReference type="NCBI Taxonomy" id="161013"/>
    <lineage>
        <taxon>Eukaryota</taxon>
        <taxon>Metazoa</taxon>
        <taxon>Ecdysozoa</taxon>
        <taxon>Arthropoda</taxon>
        <taxon>Hexapoda</taxon>
        <taxon>Insecta</taxon>
        <taxon>Pterygota</taxon>
        <taxon>Neoptera</taxon>
        <taxon>Paraneoptera</taxon>
        <taxon>Thysanoptera</taxon>
        <taxon>Terebrantia</taxon>
        <taxon>Thripoidea</taxon>
        <taxon>Thripidae</taxon>
        <taxon>Thrips</taxon>
    </lineage>
</organism>
<dbReference type="GO" id="GO:0006370">
    <property type="term" value="P:7-methylguanosine mRNA capping"/>
    <property type="evidence" value="ECO:0007669"/>
    <property type="project" value="TreeGrafter"/>
</dbReference>
<dbReference type="GO" id="GO:0004483">
    <property type="term" value="F:methyltransferase cap1 activity"/>
    <property type="evidence" value="ECO:0007669"/>
    <property type="project" value="UniProtKB-ARBA"/>
</dbReference>
<feature type="compositionally biased region" description="Low complexity" evidence="8">
    <location>
        <begin position="395"/>
        <end position="404"/>
    </location>
</feature>
<dbReference type="GO" id="GO:0005737">
    <property type="term" value="C:cytoplasm"/>
    <property type="evidence" value="ECO:0007669"/>
    <property type="project" value="TreeGrafter"/>
</dbReference>
<feature type="binding site" evidence="7">
    <location>
        <position position="641"/>
    </location>
    <ligand>
        <name>S-adenosyl-L-methionine</name>
        <dbReference type="ChEBI" id="CHEBI:59789"/>
    </ligand>
</feature>
<feature type="compositionally biased region" description="Basic and acidic residues" evidence="8">
    <location>
        <begin position="9"/>
        <end position="18"/>
    </location>
</feature>
<sequence>MMGVAGNHKLSDSERKNLFDPTPLKFYRPPLKSDTRGLTEKIAQLFVGQEPAPNHNRINISASLPSNVQSPSSNQPARRKYSFSVSQCDHGEKSEEDRVCVSRPTLLSKSGEDGRERQSQCWRLGLYAIKSPDSQLQGRPPLMASTPVASSDPALNCDIQPKSLITKNVALHNQMTQPLSDSLSCGHGTSDTSFDESLSTFEGVAPLSSEDLASEPDSLPENHRRRLHLCDVDQRTEDSSGIGSLNSSMQNSSSHSSPVRKERSHSLLQLPQSSVVHSMKELNQTSRGLENSLDCSLSQSSKNSVHSSTSPVSTRKGGMVLSRTESKIFPNSLSNSMSKNSDSSSDSGTPGSSPGKVVHSWKASFSTSEVKRPTSSELNFKPNSSKEFKSKWDDNSSNSSMASMGLPTSFGPRNTMKRKSVNVSATSTDLNEILRESFSKRFSFESADWRLPDPDTLFTSEPWKINQFLRQKQRLNTVKDELNDLPLQDWHKHTRRRNIAGNIIWQLRNKIDPEFPTQAWCKFYENVASFPLVPVKAIKNKCLNSIHLCEAPGAFITSLNHFLHANYGDDFKFDWRAVTLNPYYEGNPLSCMINDDRLILKTLDKWLFGEDNTGDLMQPANLKSIAEGASQLGQILLVTADGSIDCQDNPAEQEDIVSWLHYCETVAALQILAPGGSFLVKMFTFYEHFSIGLMYLLNCVFKKVIVNKPVTSKEGNSEVYVVCLDYHGAHAIKPWLDVLSKHYGPKAPPTTLFCMDDLPVCFVDQLYRCADFFRKAQTRVIEENLRSFHHPARQDNYLIARIRNRVADDFFVRYELKKLDRKFCLVDKRNINGIATPNIDPRQEEGSFNDRRKRLTLSPEEELKYLKDDLNNLAVAWPGDFDVFWMDFPENPKGFKIVRGKPISKVHSSKFCLGRLLKIRNRVREIAQQHYKVRISHKVSSESETRSFPWPEDSDSPTKRKVLSLDFKNELWASLEDGSNALNEKNACRKILNVIENDIFRDYCFELRGYPMLTQFNVGLVFLLGHLFEKVGFVQPKGQDIRVLFYNYRKFNPEMKRHWDDVVAGMERDSETVLSVIQVSQLSDGDFYKYVTEINNLCVLEQVEDLLALMSAD</sequence>
<protein>
    <recommendedName>
        <fullName evidence="2">Cap-specific mRNA (nucleoside-2'-O-)-methyltransferase 2</fullName>
        <ecNumber evidence="1">2.1.1.296</ecNumber>
    </recommendedName>
</protein>
<evidence type="ECO:0000256" key="4">
    <source>
        <dbReference type="ARBA" id="ARBA00022679"/>
    </source>
</evidence>
<comment type="catalytic activity">
    <reaction evidence="6">
        <text>a 5'-end (N(7)-methyl 5'-triphosphoguanosine)-(2'-O-methyl-ribonucleoside)-(ribonucleotide) in mRNA + S-adenosyl-L-methionine = a 5'-end (N(7)-methyl 5'-triphosphoguanosine)-(2'-O-methyl-ribonucleoside)-(2'-O-methyl-ribonucleotide) in mRNA + S-adenosyl-L-homocysteine + H(+)</text>
        <dbReference type="Rhea" id="RHEA:67024"/>
        <dbReference type="Rhea" id="RHEA-COMP:17169"/>
        <dbReference type="Rhea" id="RHEA-COMP:17170"/>
        <dbReference type="ChEBI" id="CHEBI:15378"/>
        <dbReference type="ChEBI" id="CHEBI:57856"/>
        <dbReference type="ChEBI" id="CHEBI:59789"/>
        <dbReference type="ChEBI" id="CHEBI:167612"/>
        <dbReference type="ChEBI" id="CHEBI:167614"/>
        <dbReference type="EC" id="2.1.1.296"/>
    </reaction>
</comment>
<evidence type="ECO:0000256" key="2">
    <source>
        <dbReference type="ARBA" id="ARBA00021134"/>
    </source>
</evidence>
<dbReference type="KEGG" id="tpal:117641262"/>
<feature type="compositionally biased region" description="Basic and acidic residues" evidence="8">
    <location>
        <begin position="384"/>
        <end position="394"/>
    </location>
</feature>
<feature type="region of interest" description="Disordered" evidence="8">
    <location>
        <begin position="53"/>
        <end position="81"/>
    </location>
</feature>
<reference evidence="11" key="1">
    <citation type="submission" date="2025-08" db="UniProtKB">
        <authorList>
            <consortium name="RefSeq"/>
        </authorList>
    </citation>
    <scope>IDENTIFICATION</scope>
    <source>
        <tissue evidence="11">Total insect</tissue>
    </source>
</reference>
<evidence type="ECO:0000259" key="9">
    <source>
        <dbReference type="PROSITE" id="PS51614"/>
    </source>
</evidence>